<keyword evidence="6" id="KW-0067">ATP-binding</keyword>
<feature type="domain" description="RecF/RecN/SMC N-terminal" evidence="9">
    <location>
        <begin position="33"/>
        <end position="542"/>
    </location>
</feature>
<sequence>MPATSGSTAATTRQNRSGNAVLLEMSIENLGVISRARVEFSPGLTAITGETGAGKTMILTGLGLLMGGKSDAQTVRSGTGSAVVEGRALVDVPGLAEKIDDAGGVLDEDNTLVILRTVAAQGRSRAHLGGRSVPQVVLAELADDLVTIHGQSDQMRLRSPQRQREALDSFAGAGLAELLTAYRGRWNDRMKAAGELTELTERAQERVREAELLRLGLAEVERTGPLPDEDTELSQEAERLSNSEELRISAKDSLAAVSGDDLGDVASDIDANAIEIVDRARRLAEHGGQFDPALATIGRRLGDVGYTLSDIAAELSGYLAALDADPARLETVEARRAQLGHLTRSYGADVNAVIAWAGTAGLRLADLEDDDGRIELLREQVAGLDVTLAALAADLTSARTSAAASLASAVTEELTGLAMAGATLLVVVDVLDELGPWGADSVAMLLSAHRGGPPRPLGKGASGGELSRVMLAIEVALATSDASGARRTPTMIFDEVDAGVGGKAALEVGRRLARLAQTTQVIVVTHLPQVAAFADTQLVVTKGTSAREGGPPGASADDEDAITQSGIRVVDDTDRVQELARMLSGQEDSEVALSHAAELLALAAVRP</sequence>
<keyword evidence="7" id="KW-0234">DNA repair</keyword>
<reference evidence="10 11" key="1">
    <citation type="submission" date="2016-09" db="EMBL/GenBank/DDBJ databases">
        <authorList>
            <person name="Capua I."/>
            <person name="De Benedictis P."/>
            <person name="Joannis T."/>
            <person name="Lombin L.H."/>
            <person name="Cattoli G."/>
        </authorList>
    </citation>
    <scope>NUCLEOTIDE SEQUENCE [LARGE SCALE GENOMIC DNA]</scope>
    <source>
        <strain evidence="10 11">ISLP-3</strain>
    </source>
</reference>
<dbReference type="InterPro" id="IPR003395">
    <property type="entry name" value="RecF/RecN/SMC_N"/>
</dbReference>
<comment type="similarity">
    <text evidence="2">Belongs to the RecN family.</text>
</comment>
<evidence type="ECO:0000256" key="5">
    <source>
        <dbReference type="ARBA" id="ARBA00022763"/>
    </source>
</evidence>
<dbReference type="GO" id="GO:0006310">
    <property type="term" value="P:DNA recombination"/>
    <property type="evidence" value="ECO:0007669"/>
    <property type="project" value="InterPro"/>
</dbReference>
<name>A0A1G6TUN0_9MICO</name>
<dbReference type="NCBIfam" id="TIGR00634">
    <property type="entry name" value="recN"/>
    <property type="match status" value="1"/>
</dbReference>
<evidence type="ECO:0000256" key="2">
    <source>
        <dbReference type="ARBA" id="ARBA00009441"/>
    </source>
</evidence>
<evidence type="ECO:0000313" key="11">
    <source>
        <dbReference type="Proteomes" id="UP000199039"/>
    </source>
</evidence>
<evidence type="ECO:0000256" key="1">
    <source>
        <dbReference type="ARBA" id="ARBA00003618"/>
    </source>
</evidence>
<proteinExistence type="inferred from homology"/>
<protein>
    <recommendedName>
        <fullName evidence="3">DNA repair protein RecN</fullName>
    </recommendedName>
    <alternativeName>
        <fullName evidence="8">Recombination protein N</fullName>
    </alternativeName>
</protein>
<dbReference type="RefSeq" id="WP_245701244.1">
    <property type="nucleotide sequence ID" value="NZ_FMYH01000006.1"/>
</dbReference>
<gene>
    <name evidence="10" type="ORF">SAMN05216410_3196</name>
</gene>
<dbReference type="GO" id="GO:0009432">
    <property type="term" value="P:SOS response"/>
    <property type="evidence" value="ECO:0007669"/>
    <property type="project" value="TreeGrafter"/>
</dbReference>
<dbReference type="CDD" id="cd03241">
    <property type="entry name" value="ABC_RecN"/>
    <property type="match status" value="1"/>
</dbReference>
<dbReference type="GO" id="GO:0005524">
    <property type="term" value="F:ATP binding"/>
    <property type="evidence" value="ECO:0007669"/>
    <property type="project" value="UniProtKB-KW"/>
</dbReference>
<dbReference type="PANTHER" id="PTHR11059:SF0">
    <property type="entry name" value="DNA REPAIR PROTEIN RECN"/>
    <property type="match status" value="1"/>
</dbReference>
<evidence type="ECO:0000256" key="4">
    <source>
        <dbReference type="ARBA" id="ARBA00022741"/>
    </source>
</evidence>
<dbReference type="AlphaFoldDB" id="A0A1G6TUN0"/>
<dbReference type="PIRSF" id="PIRSF003128">
    <property type="entry name" value="RecN"/>
    <property type="match status" value="1"/>
</dbReference>
<evidence type="ECO:0000259" key="9">
    <source>
        <dbReference type="Pfam" id="PF02463"/>
    </source>
</evidence>
<organism evidence="10 11">
    <name type="scientific">Sanguibacter gelidistatuariae</name>
    <dbReference type="NCBI Taxonomy" id="1814289"/>
    <lineage>
        <taxon>Bacteria</taxon>
        <taxon>Bacillati</taxon>
        <taxon>Actinomycetota</taxon>
        <taxon>Actinomycetes</taxon>
        <taxon>Micrococcales</taxon>
        <taxon>Sanguibacteraceae</taxon>
        <taxon>Sanguibacter</taxon>
    </lineage>
</organism>
<comment type="function">
    <text evidence="1">May be involved in recombinational repair of damaged DNA.</text>
</comment>
<evidence type="ECO:0000256" key="7">
    <source>
        <dbReference type="ARBA" id="ARBA00023204"/>
    </source>
</evidence>
<dbReference type="EMBL" id="FMYH01000006">
    <property type="protein sequence ID" value="SDD32644.1"/>
    <property type="molecule type" value="Genomic_DNA"/>
</dbReference>
<evidence type="ECO:0000256" key="8">
    <source>
        <dbReference type="ARBA" id="ARBA00033408"/>
    </source>
</evidence>
<dbReference type="Pfam" id="PF02463">
    <property type="entry name" value="SMC_N"/>
    <property type="match status" value="1"/>
</dbReference>
<dbReference type="GO" id="GO:0006281">
    <property type="term" value="P:DNA repair"/>
    <property type="evidence" value="ECO:0007669"/>
    <property type="project" value="UniProtKB-KW"/>
</dbReference>
<dbReference type="InterPro" id="IPR004604">
    <property type="entry name" value="DNA_recomb/repair_RecN"/>
</dbReference>
<keyword evidence="4" id="KW-0547">Nucleotide-binding</keyword>
<dbReference type="STRING" id="1814289.SAMN05216410_3196"/>
<keyword evidence="5" id="KW-0227">DNA damage</keyword>
<evidence type="ECO:0000313" key="10">
    <source>
        <dbReference type="EMBL" id="SDD32644.1"/>
    </source>
</evidence>
<keyword evidence="11" id="KW-1185">Reference proteome</keyword>
<accession>A0A1G6TUN0</accession>
<dbReference type="PANTHER" id="PTHR11059">
    <property type="entry name" value="DNA REPAIR PROTEIN RECN"/>
    <property type="match status" value="1"/>
</dbReference>
<dbReference type="Gene3D" id="3.40.50.300">
    <property type="entry name" value="P-loop containing nucleotide triphosphate hydrolases"/>
    <property type="match status" value="2"/>
</dbReference>
<dbReference type="Proteomes" id="UP000199039">
    <property type="component" value="Unassembled WGS sequence"/>
</dbReference>
<dbReference type="SUPFAM" id="SSF52540">
    <property type="entry name" value="P-loop containing nucleoside triphosphate hydrolases"/>
    <property type="match status" value="2"/>
</dbReference>
<evidence type="ECO:0000256" key="3">
    <source>
        <dbReference type="ARBA" id="ARBA00021315"/>
    </source>
</evidence>
<dbReference type="InterPro" id="IPR027417">
    <property type="entry name" value="P-loop_NTPase"/>
</dbReference>
<dbReference type="GO" id="GO:0043590">
    <property type="term" value="C:bacterial nucleoid"/>
    <property type="evidence" value="ECO:0007669"/>
    <property type="project" value="TreeGrafter"/>
</dbReference>
<evidence type="ECO:0000256" key="6">
    <source>
        <dbReference type="ARBA" id="ARBA00022840"/>
    </source>
</evidence>